<protein>
    <submittedName>
        <fullName evidence="1">Uncharacterized protein</fullName>
    </submittedName>
</protein>
<accession>A0ABQ9I4U0</accession>
<evidence type="ECO:0000313" key="1">
    <source>
        <dbReference type="EMBL" id="KAJ8891671.1"/>
    </source>
</evidence>
<organism evidence="1 2">
    <name type="scientific">Dryococelus australis</name>
    <dbReference type="NCBI Taxonomy" id="614101"/>
    <lineage>
        <taxon>Eukaryota</taxon>
        <taxon>Metazoa</taxon>
        <taxon>Ecdysozoa</taxon>
        <taxon>Arthropoda</taxon>
        <taxon>Hexapoda</taxon>
        <taxon>Insecta</taxon>
        <taxon>Pterygota</taxon>
        <taxon>Neoptera</taxon>
        <taxon>Polyneoptera</taxon>
        <taxon>Phasmatodea</taxon>
        <taxon>Verophasmatodea</taxon>
        <taxon>Anareolatae</taxon>
        <taxon>Phasmatidae</taxon>
        <taxon>Eurycanthinae</taxon>
        <taxon>Dryococelus</taxon>
    </lineage>
</organism>
<keyword evidence="2" id="KW-1185">Reference proteome</keyword>
<evidence type="ECO:0000313" key="2">
    <source>
        <dbReference type="Proteomes" id="UP001159363"/>
    </source>
</evidence>
<sequence>MYDKINQRGVRILCFTAKVGETQPEQVVCSCIYCSNLKVICVALQKHKQHKIEEEDLLLNFFMNEDCWLKEYGDCPGTETLTVGSLGLGAEEVTFAIWEHGDLIRKSVSIDNFLKDVRHWVKKAIPHSYIRKIQREGIAEAKIAVQQTNVLVLHFDLAENCSVVLPDEIQTYHWQTDQLSLFTCVAYFGAEIRNFIVVSDDTTHDSAHALCALEIIKWENF</sequence>
<reference evidence="1 2" key="1">
    <citation type="submission" date="2023-02" db="EMBL/GenBank/DDBJ databases">
        <title>LHISI_Scaffold_Assembly.</title>
        <authorList>
            <person name="Stuart O.P."/>
            <person name="Cleave R."/>
            <person name="Magrath M.J.L."/>
            <person name="Mikheyev A.S."/>
        </authorList>
    </citation>
    <scope>NUCLEOTIDE SEQUENCE [LARGE SCALE GENOMIC DNA]</scope>
    <source>
        <strain evidence="1">Daus_M_001</strain>
        <tissue evidence="1">Leg muscle</tissue>
    </source>
</reference>
<dbReference type="PANTHER" id="PTHR46601">
    <property type="entry name" value="ULP_PROTEASE DOMAIN-CONTAINING PROTEIN"/>
    <property type="match status" value="1"/>
</dbReference>
<dbReference type="EMBL" id="JARBHB010000002">
    <property type="protein sequence ID" value="KAJ8891671.1"/>
    <property type="molecule type" value="Genomic_DNA"/>
</dbReference>
<dbReference type="Proteomes" id="UP001159363">
    <property type="component" value="Chromosome 2"/>
</dbReference>
<dbReference type="PANTHER" id="PTHR46601:SF1">
    <property type="entry name" value="ADF-H DOMAIN-CONTAINING PROTEIN"/>
    <property type="match status" value="1"/>
</dbReference>
<proteinExistence type="predicted"/>
<name>A0ABQ9I4U0_9NEOP</name>
<comment type="caution">
    <text evidence="1">The sequence shown here is derived from an EMBL/GenBank/DDBJ whole genome shotgun (WGS) entry which is preliminary data.</text>
</comment>
<gene>
    <name evidence="1" type="ORF">PR048_004199</name>
</gene>